<dbReference type="Proteomes" id="UP000318416">
    <property type="component" value="Unassembled WGS sequence"/>
</dbReference>
<dbReference type="InterPro" id="IPR020845">
    <property type="entry name" value="AMP-binding_CS"/>
</dbReference>
<organism evidence="6 7">
    <name type="scientific">Kitasatospora atroaurantiaca</name>
    <dbReference type="NCBI Taxonomy" id="285545"/>
    <lineage>
        <taxon>Bacteria</taxon>
        <taxon>Bacillati</taxon>
        <taxon>Actinomycetota</taxon>
        <taxon>Actinomycetes</taxon>
        <taxon>Kitasatosporales</taxon>
        <taxon>Streptomycetaceae</taxon>
        <taxon>Kitasatospora</taxon>
    </lineage>
</organism>
<dbReference type="InterPro" id="IPR000873">
    <property type="entry name" value="AMP-dep_synth/lig_dom"/>
</dbReference>
<evidence type="ECO:0000256" key="2">
    <source>
        <dbReference type="ARBA" id="ARBA00022450"/>
    </source>
</evidence>
<evidence type="ECO:0000259" key="5">
    <source>
        <dbReference type="PROSITE" id="PS50075"/>
    </source>
</evidence>
<feature type="region of interest" description="Disordered" evidence="4">
    <location>
        <begin position="595"/>
        <end position="614"/>
    </location>
</feature>
<evidence type="ECO:0000313" key="7">
    <source>
        <dbReference type="Proteomes" id="UP000318416"/>
    </source>
</evidence>
<dbReference type="SUPFAM" id="SSF56801">
    <property type="entry name" value="Acetyl-CoA synthetase-like"/>
    <property type="match status" value="2"/>
</dbReference>
<dbReference type="Gene3D" id="1.10.1200.10">
    <property type="entry name" value="ACP-like"/>
    <property type="match status" value="2"/>
</dbReference>
<keyword evidence="3" id="KW-0597">Phosphoprotein</keyword>
<evidence type="ECO:0000313" key="6">
    <source>
        <dbReference type="EMBL" id="TWE18209.1"/>
    </source>
</evidence>
<feature type="compositionally biased region" description="Basic and acidic residues" evidence="4">
    <location>
        <begin position="2023"/>
        <end position="2039"/>
    </location>
</feature>
<dbReference type="Gene3D" id="3.30.559.10">
    <property type="entry name" value="Chloramphenicol acetyltransferase-like domain"/>
    <property type="match status" value="2"/>
</dbReference>
<feature type="domain" description="Carrier" evidence="5">
    <location>
        <begin position="2045"/>
        <end position="2120"/>
    </location>
</feature>
<evidence type="ECO:0000256" key="1">
    <source>
        <dbReference type="ARBA" id="ARBA00001957"/>
    </source>
</evidence>
<dbReference type="NCBIfam" id="NF003417">
    <property type="entry name" value="PRK04813.1"/>
    <property type="match status" value="2"/>
</dbReference>
<feature type="region of interest" description="Disordered" evidence="4">
    <location>
        <begin position="2021"/>
        <end position="2049"/>
    </location>
</feature>
<dbReference type="InterPro" id="IPR023213">
    <property type="entry name" value="CAT-like_dom_sf"/>
</dbReference>
<dbReference type="PROSITE" id="PS50075">
    <property type="entry name" value="CARRIER"/>
    <property type="match status" value="2"/>
</dbReference>
<dbReference type="CDD" id="cd05930">
    <property type="entry name" value="A_NRPS"/>
    <property type="match status" value="2"/>
</dbReference>
<dbReference type="Pfam" id="PF00668">
    <property type="entry name" value="Condensation"/>
    <property type="match status" value="2"/>
</dbReference>
<dbReference type="InterPro" id="IPR042099">
    <property type="entry name" value="ANL_N_sf"/>
</dbReference>
<dbReference type="GO" id="GO:0017000">
    <property type="term" value="P:antibiotic biosynthetic process"/>
    <property type="evidence" value="ECO:0007669"/>
    <property type="project" value="UniProtKB-ARBA"/>
</dbReference>
<dbReference type="PROSITE" id="PS00455">
    <property type="entry name" value="AMP_BINDING"/>
    <property type="match status" value="1"/>
</dbReference>
<dbReference type="Gene3D" id="3.40.50.12780">
    <property type="entry name" value="N-terminal domain of ligase-like"/>
    <property type="match status" value="2"/>
</dbReference>
<dbReference type="InterPro" id="IPR020806">
    <property type="entry name" value="PKS_PP-bd"/>
</dbReference>
<keyword evidence="2" id="KW-0596">Phosphopantetheine</keyword>
<name>A0A561ERI8_9ACTN</name>
<gene>
    <name evidence="6" type="ORF">FB465_3259</name>
</gene>
<dbReference type="PANTHER" id="PTHR45527">
    <property type="entry name" value="NONRIBOSOMAL PEPTIDE SYNTHETASE"/>
    <property type="match status" value="1"/>
</dbReference>
<dbReference type="InterPro" id="IPR045851">
    <property type="entry name" value="AMP-bd_C_sf"/>
</dbReference>
<dbReference type="EMBL" id="VIVR01000001">
    <property type="protein sequence ID" value="TWE18209.1"/>
    <property type="molecule type" value="Genomic_DNA"/>
</dbReference>
<dbReference type="GO" id="GO:0005829">
    <property type="term" value="C:cytosol"/>
    <property type="evidence" value="ECO:0007669"/>
    <property type="project" value="TreeGrafter"/>
</dbReference>
<dbReference type="CDD" id="cd19531">
    <property type="entry name" value="LCL_NRPS-like"/>
    <property type="match status" value="2"/>
</dbReference>
<dbReference type="Gene3D" id="3.30.300.30">
    <property type="match status" value="2"/>
</dbReference>
<dbReference type="GO" id="GO:0043041">
    <property type="term" value="P:amino acid activation for nonribosomal peptide biosynthetic process"/>
    <property type="evidence" value="ECO:0007669"/>
    <property type="project" value="TreeGrafter"/>
</dbReference>
<comment type="caution">
    <text evidence="6">The sequence shown here is derived from an EMBL/GenBank/DDBJ whole genome shotgun (WGS) entry which is preliminary data.</text>
</comment>
<feature type="domain" description="Carrier" evidence="5">
    <location>
        <begin position="976"/>
        <end position="1051"/>
    </location>
</feature>
<dbReference type="InterPro" id="IPR010071">
    <property type="entry name" value="AA_adenyl_dom"/>
</dbReference>
<dbReference type="Pfam" id="PF00550">
    <property type="entry name" value="PP-binding"/>
    <property type="match status" value="2"/>
</dbReference>
<dbReference type="InterPro" id="IPR001242">
    <property type="entry name" value="Condensation_dom"/>
</dbReference>
<evidence type="ECO:0000256" key="4">
    <source>
        <dbReference type="SAM" id="MobiDB-lite"/>
    </source>
</evidence>
<sequence>MDSGKNPTGIGPAPSAEWYPLSSGQLAMWLVAQTGASHAAYTVPAVYELTGELDTAALRRAFEDLLSRHESLCTVFGEVDGTPVQRVGEDRTLDWRVEAVAEGEEVEGRIGEFVALDFDLSSGRLLRVLLIERSTTEHILVVSAHHIAVDGWSLTVLIDQIASAYAVYARGGQPSSPAPELQYKDYACWQQRLLEEGAFDESRRYWLEKFDGGPEPLDLPTDRPRPAVRTFAGEVARRTFPLDALDALKALCREEQATLYAGLCALLRVQLHRYTGQRDFALGTSALARPVPELYDQIGYYLNSLALRDTVEPGMSFRGLLRAVQSTLLDGLRHHEYPFDRVVRDAGVATDANRNALFDVMVLADQGWGSPTESVDGLRIRHLDVPNAHSKMDLTLFFKETSTGLQASVEYSTELFDADRIERLLEHFGTLLKAVAQLPDRPVETLPLLTAREREQVLAGFNRTDTAYELDTPVPQLFEQQVRRTPDSPATTDDLRTLTFAQLNARANALAWTLREDHGVGPGTLVTVLMDRSVELMVAILGVLKAGGTYLPLSTKDPVERLEAILDDSGSRLVLVRDPDTRSTLGPSRAVLDIASPGSLSPREDNPPPLAGPDDPGYCIYTSGSTGMPKGVLIEHRGIVNRLRWMIDDLGLDETDVILQKTPYVFDVSVWELLLPGLIGARQVMLRPGGESDPAAIRDTIERHGVTTLHFVPSMLSQYLAAVDDGFAGVRRCICSGEELDRDLARKFLAATEGRPARLFNYYGPTEATVDVTLLRVEDGPGPVTIGRPAPNNRLYILGEDDEPCPVGVTGELCIAGVQVARGYLNRPELTAERFTADPFRPGDRMYRTGDLARWLPDGEILYLGRRDGQVKVRGFRIELGEIEQALRDQPGVERAVVLLQRDRTGGDFLCAYVEGPACPPADRLRDGLALRLPRYMVPSHYVQTESIPVTRNGKVDRKALVALAGAQVATTEYVPPRTQLEQDLLDIWQSLLPVGRLGVTDDFFVVGGHSLSALQLSSRISRTFGLPMTVAAVFKHRTVAEQARLITESPAARTALPAELTPRPRTERHTLSFAQERMWFLHMLDPESSAYNIRVLAKLDGPLDPEVLRQAVQSLVERHEMLRVTFVDAGEQTFQVPRTDLPLAFEIRDLTALAPEAAREAAARAVREDDAKPFRLREESPLRVALYRIGDAEHQLLVTLHHIAGDGWSLRLLMRELSALYMRHLGEPAAELPPLPVQYIDYAEAVRHPDHQEAVDGDLRYWLDRLTDGPSLELPTDVPEPGIDRTASGRASTTVPAATFRKLRELADRTSTTSFEITMSALNLVLSRLSDQQDLVVGFPVANRQSVELEGIVGLFLNTLALRTDLSGSPAFTELLERVSTGIREAYEHQAAPFELLVERLNPVRHLDRTPVFNVLLNYLGALREEVSIEGVSVEFDDHLFEPEAKFPLSFYVSDRDEGMHIELVHRPDLFSPARAQAMLEQLRFVLEQAAEAPDDSIASYSLAVPGTAAVAADLTQALPEPEQPPVTELIAERASAAPDRIAITQGADAISYGELVRRSEAIARYLVGQGCGPGDVIGVTGPRGIGFVTGLLGVLRSGATVFPVDPALPEGRRRHLLTIGRPRMFVRAEDEESTEDDPITSGLPTVRTDARTGLLLSAAADPAVPAALAPVSSQAPAYLFFTSGTTGTPRGVLGRHGSLSHFLRWQSSTFAITEEDRCAQLTSASFDVMLRDTFLALVSGGTLVVPEPSDVLGGKAIFGWLERERVTVLHAAPTVMQSWLLDAPSGSRLPDLRWTFLAGEPLKASLVESLRSTFPDSGEIVNLYGPTETTMAKFAYPVPHGPLPPVMPVGSPLPQCQAIVMRGEVVCGVGEPGEIVIRTPFRTLGYLDAPEATDASFVRNPHRDDDRDRLYRTGDIGRFRPDGLLEIVGRRDHQIKISGVRIHPAEIENALVGHPLVSACLVVAHKDPQNEIHLVAYVVAGTADPALGDQLRAHLSDLLPRAMVPAEFVLLDRIPTTPNGKPDRAALPEPLFARDKPQTAAEAPRTDAEHRIRDAWATVLGRPVAGVNQNFFELGGTSLKLLRLYALLEESFPRTFRVAQLFTFPTIALQARLVEPILSPTEDEVSEHDF</sequence>
<dbReference type="PANTHER" id="PTHR45527:SF1">
    <property type="entry name" value="FATTY ACID SYNTHASE"/>
    <property type="match status" value="1"/>
</dbReference>
<dbReference type="Gene3D" id="3.30.559.30">
    <property type="entry name" value="Nonribosomal peptide synthetase, condensation domain"/>
    <property type="match status" value="2"/>
</dbReference>
<dbReference type="FunFam" id="3.40.50.980:FF:000001">
    <property type="entry name" value="Non-ribosomal peptide synthetase"/>
    <property type="match status" value="1"/>
</dbReference>
<dbReference type="FunFam" id="3.40.50.12780:FF:000012">
    <property type="entry name" value="Non-ribosomal peptide synthetase"/>
    <property type="match status" value="1"/>
</dbReference>
<dbReference type="FunFam" id="1.10.1200.10:FF:000005">
    <property type="entry name" value="Nonribosomal peptide synthetase 1"/>
    <property type="match status" value="1"/>
</dbReference>
<protein>
    <submittedName>
        <fullName evidence="6">Amino acid adenylation domain-containing protein</fullName>
    </submittedName>
</protein>
<dbReference type="InterPro" id="IPR009081">
    <property type="entry name" value="PP-bd_ACP"/>
</dbReference>
<dbReference type="Pfam" id="PF00501">
    <property type="entry name" value="AMP-binding"/>
    <property type="match status" value="2"/>
</dbReference>
<dbReference type="NCBIfam" id="TIGR01733">
    <property type="entry name" value="AA-adenyl-dom"/>
    <property type="match status" value="2"/>
</dbReference>
<keyword evidence="7" id="KW-1185">Reference proteome</keyword>
<dbReference type="GO" id="GO:0003824">
    <property type="term" value="F:catalytic activity"/>
    <property type="evidence" value="ECO:0007669"/>
    <property type="project" value="InterPro"/>
</dbReference>
<dbReference type="GO" id="GO:0044550">
    <property type="term" value="P:secondary metabolite biosynthetic process"/>
    <property type="evidence" value="ECO:0007669"/>
    <property type="project" value="TreeGrafter"/>
</dbReference>
<dbReference type="SUPFAM" id="SSF52777">
    <property type="entry name" value="CoA-dependent acyltransferases"/>
    <property type="match status" value="4"/>
</dbReference>
<dbReference type="SMART" id="SM00823">
    <property type="entry name" value="PKS_PP"/>
    <property type="match status" value="2"/>
</dbReference>
<dbReference type="GO" id="GO:0031177">
    <property type="term" value="F:phosphopantetheine binding"/>
    <property type="evidence" value="ECO:0007669"/>
    <property type="project" value="InterPro"/>
</dbReference>
<comment type="cofactor">
    <cofactor evidence="1">
        <name>pantetheine 4'-phosphate</name>
        <dbReference type="ChEBI" id="CHEBI:47942"/>
    </cofactor>
</comment>
<dbReference type="SUPFAM" id="SSF47336">
    <property type="entry name" value="ACP-like"/>
    <property type="match status" value="2"/>
</dbReference>
<dbReference type="FunFam" id="2.30.38.10:FF:000001">
    <property type="entry name" value="Non-ribosomal peptide synthetase PvdI"/>
    <property type="match status" value="1"/>
</dbReference>
<accession>A0A561ERI8</accession>
<dbReference type="Pfam" id="PF13193">
    <property type="entry name" value="AMP-binding_C"/>
    <property type="match status" value="2"/>
</dbReference>
<dbReference type="InterPro" id="IPR025110">
    <property type="entry name" value="AMP-bd_C"/>
</dbReference>
<reference evidence="6 7" key="1">
    <citation type="submission" date="2019-06" db="EMBL/GenBank/DDBJ databases">
        <title>Sequencing the genomes of 1000 actinobacteria strains.</title>
        <authorList>
            <person name="Klenk H.-P."/>
        </authorList>
    </citation>
    <scope>NUCLEOTIDE SEQUENCE [LARGE SCALE GENOMIC DNA]</scope>
    <source>
        <strain evidence="6 7">DSM 41649</strain>
    </source>
</reference>
<dbReference type="GO" id="GO:0008610">
    <property type="term" value="P:lipid biosynthetic process"/>
    <property type="evidence" value="ECO:0007669"/>
    <property type="project" value="UniProtKB-ARBA"/>
</dbReference>
<dbReference type="InterPro" id="IPR036736">
    <property type="entry name" value="ACP-like_sf"/>
</dbReference>
<proteinExistence type="predicted"/>
<evidence type="ECO:0000256" key="3">
    <source>
        <dbReference type="ARBA" id="ARBA00022553"/>
    </source>
</evidence>